<protein>
    <submittedName>
        <fullName evidence="2">3994_t:CDS:1</fullName>
    </submittedName>
</protein>
<evidence type="ECO:0000313" key="3">
    <source>
        <dbReference type="Proteomes" id="UP000789739"/>
    </source>
</evidence>
<dbReference type="OrthoDB" id="10369139at2759"/>
<dbReference type="Proteomes" id="UP000789739">
    <property type="component" value="Unassembled WGS sequence"/>
</dbReference>
<comment type="caution">
    <text evidence="2">The sequence shown here is derived from an EMBL/GenBank/DDBJ whole genome shotgun (WGS) entry which is preliminary data.</text>
</comment>
<keyword evidence="3" id="KW-1185">Reference proteome</keyword>
<evidence type="ECO:0000313" key="2">
    <source>
        <dbReference type="EMBL" id="CAG8638194.1"/>
    </source>
</evidence>
<reference evidence="2" key="1">
    <citation type="submission" date="2021-06" db="EMBL/GenBank/DDBJ databases">
        <authorList>
            <person name="Kallberg Y."/>
            <person name="Tangrot J."/>
            <person name="Rosling A."/>
        </authorList>
    </citation>
    <scope>NUCLEOTIDE SEQUENCE</scope>
    <source>
        <strain evidence="2">BR232B</strain>
    </source>
</reference>
<proteinExistence type="predicted"/>
<evidence type="ECO:0000256" key="1">
    <source>
        <dbReference type="SAM" id="MobiDB-lite"/>
    </source>
</evidence>
<dbReference type="EMBL" id="CAJVPI010002202">
    <property type="protein sequence ID" value="CAG8638194.1"/>
    <property type="molecule type" value="Genomic_DNA"/>
</dbReference>
<organism evidence="2 3">
    <name type="scientific">Paraglomus brasilianum</name>
    <dbReference type="NCBI Taxonomy" id="144538"/>
    <lineage>
        <taxon>Eukaryota</taxon>
        <taxon>Fungi</taxon>
        <taxon>Fungi incertae sedis</taxon>
        <taxon>Mucoromycota</taxon>
        <taxon>Glomeromycotina</taxon>
        <taxon>Glomeromycetes</taxon>
        <taxon>Paraglomerales</taxon>
        <taxon>Paraglomeraceae</taxon>
        <taxon>Paraglomus</taxon>
    </lineage>
</organism>
<gene>
    <name evidence="2" type="ORF">PBRASI_LOCUS9623</name>
</gene>
<name>A0A9N9DJM5_9GLOM</name>
<feature type="compositionally biased region" description="Basic residues" evidence="1">
    <location>
        <begin position="248"/>
        <end position="257"/>
    </location>
</feature>
<accession>A0A9N9DJM5</accession>
<feature type="region of interest" description="Disordered" evidence="1">
    <location>
        <begin position="244"/>
        <end position="281"/>
    </location>
</feature>
<dbReference type="AlphaFoldDB" id="A0A9N9DJM5"/>
<sequence length="323" mass="36837">MSDVSHKVDWSLIFNDKHEVYDTICRIVEALHHKLHLRLGFKKGELLGPAIRQRKEAGPPRPQNAYTIFVRNFIAGRKVEINTDDFHILFDLDDYKMQQIYESVKEFLAFIEPEEQTTAIGKHGEPITFAAGVPVGCRVEESIVGVEMEEAGGYKAVEESMPSVVSYESEPFKANVPVIYTKKRKKESVDNNTRDDDNGKKSKLSGIALNRLARVLWHEYSELKMLYEIIAYYALLQHKEDNPGYKYTPKRRSKKSRPVSLCNQRKSRDGEPDDSDSENSAINQECSYSVPDLPMVATDVQEGHTCIHDMCCLIAVDTAVRYE</sequence>